<keyword evidence="1" id="KW-1133">Transmembrane helix</keyword>
<keyword evidence="3" id="KW-1185">Reference proteome</keyword>
<feature type="transmembrane region" description="Helical" evidence="1">
    <location>
        <begin position="200"/>
        <end position="222"/>
    </location>
</feature>
<evidence type="ECO:0000313" key="2">
    <source>
        <dbReference type="EMBL" id="BBM45160.1"/>
    </source>
</evidence>
<evidence type="ECO:0000256" key="1">
    <source>
        <dbReference type="SAM" id="Phobius"/>
    </source>
</evidence>
<feature type="transmembrane region" description="Helical" evidence="1">
    <location>
        <begin position="228"/>
        <end position="251"/>
    </location>
</feature>
<protein>
    <submittedName>
        <fullName evidence="2">Uncharacterized protein</fullName>
    </submittedName>
</protein>
<proteinExistence type="predicted"/>
<dbReference type="Proteomes" id="UP000422644">
    <property type="component" value="Chromosome"/>
</dbReference>
<reference evidence="2 3" key="1">
    <citation type="submission" date="2019-07" db="EMBL/GenBank/DDBJ databases">
        <title>Complete Genome Sequence of Leptotrichia trevisanii Strain JMUB3870.</title>
        <authorList>
            <person name="Watanabe S."/>
            <person name="Cui L."/>
        </authorList>
    </citation>
    <scope>NUCLEOTIDE SEQUENCE [LARGE SCALE GENOMIC DNA]</scope>
    <source>
        <strain evidence="2 3">JMUB3870</strain>
    </source>
</reference>
<feature type="transmembrane region" description="Helical" evidence="1">
    <location>
        <begin position="126"/>
        <end position="145"/>
    </location>
</feature>
<sequence length="307" mass="35518">MNLENIHSKLAVKKLRIMEYFGVAFDVFRVILKENKLFVVFAFLIIGARIIMSGLEYKYTIDIDYYNISGEQFEIIATLKKVFDALNFVIFIITVIFSGYFHRVIALKIENRENEMDLKDFFLKMLNLIGLIVFGEVILVILGFLGMFGAIIAMFCIVMTLCLSVGIFLYFEAYYIRDIGLLDLADYSLKLCDKNRFRKIFPTIVFEIGAIGVYYAILQIFITDVSVVSVKILISVVLVIILTFIGIYTYALNTVIFLNVEYDYFKNHKDSQFNFKNVDKIEGNPQVLNRFLSRNKDENTSKSDENK</sequence>
<dbReference type="OrthoDB" id="82482at2"/>
<accession>A0A510K0K2</accession>
<evidence type="ECO:0000313" key="3">
    <source>
        <dbReference type="Proteomes" id="UP000422644"/>
    </source>
</evidence>
<dbReference type="AlphaFoldDB" id="A0A510K0K2"/>
<organism evidence="2 3">
    <name type="scientific">Leptotrichia trevisanii</name>
    <dbReference type="NCBI Taxonomy" id="109328"/>
    <lineage>
        <taxon>Bacteria</taxon>
        <taxon>Fusobacteriati</taxon>
        <taxon>Fusobacteriota</taxon>
        <taxon>Fusobacteriia</taxon>
        <taxon>Fusobacteriales</taxon>
        <taxon>Leptotrichiaceae</taxon>
        <taxon>Leptotrichia</taxon>
    </lineage>
</organism>
<dbReference type="EMBL" id="AP019831">
    <property type="protein sequence ID" value="BBM45160.1"/>
    <property type="molecule type" value="Genomic_DNA"/>
</dbReference>
<dbReference type="RefSeq" id="WP_026748956.1">
    <property type="nucleotide sequence ID" value="NZ_AP019831.1"/>
</dbReference>
<feature type="transmembrane region" description="Helical" evidence="1">
    <location>
        <begin position="37"/>
        <end position="55"/>
    </location>
</feature>
<gene>
    <name evidence="2" type="ORF">JMUB3870_1278</name>
</gene>
<keyword evidence="1" id="KW-0472">Membrane</keyword>
<name>A0A510K0K2_9FUSO</name>
<keyword evidence="1" id="KW-0812">Transmembrane</keyword>
<feature type="transmembrane region" description="Helical" evidence="1">
    <location>
        <begin position="151"/>
        <end position="171"/>
    </location>
</feature>
<feature type="transmembrane region" description="Helical" evidence="1">
    <location>
        <begin position="85"/>
        <end position="105"/>
    </location>
</feature>